<gene>
    <name evidence="1" type="ORF">VEx25_B0119</name>
</gene>
<name>A0ABM9WXC1_VIBAE</name>
<evidence type="ECO:0000313" key="1">
    <source>
        <dbReference type="EMBL" id="EDN58059.1"/>
    </source>
</evidence>
<evidence type="ECO:0000313" key="2">
    <source>
        <dbReference type="Proteomes" id="UP000242664"/>
    </source>
</evidence>
<dbReference type="EMBL" id="DS267811">
    <property type="protein sequence ID" value="EDN58059.1"/>
    <property type="molecule type" value="Genomic_DNA"/>
</dbReference>
<organism evidence="1 2">
    <name type="scientific">Vibrio antiquarius (strain Ex25)</name>
    <dbReference type="NCBI Taxonomy" id="150340"/>
    <lineage>
        <taxon>Bacteria</taxon>
        <taxon>Pseudomonadati</taxon>
        <taxon>Pseudomonadota</taxon>
        <taxon>Gammaproteobacteria</taxon>
        <taxon>Vibrionales</taxon>
        <taxon>Vibrionaceae</taxon>
        <taxon>Vibrio</taxon>
        <taxon>Vibrio diabolicus subgroup</taxon>
    </lineage>
</organism>
<dbReference type="Proteomes" id="UP000242664">
    <property type="component" value="Unassembled WGS sequence"/>
</dbReference>
<proteinExistence type="predicted"/>
<accession>A0ABM9WXC1</accession>
<sequence length="34" mass="4151">MNARFIYVAKLDLKRIFRTTKKSKNETYSRQTKN</sequence>
<protein>
    <submittedName>
        <fullName evidence="1">Uncharacterized protein</fullName>
    </submittedName>
</protein>
<reference evidence="2" key="1">
    <citation type="submission" date="2006-10" db="EMBL/GenBank/DDBJ databases">
        <authorList>
            <person name="Heidelberg J."/>
            <person name="Sebastian Y."/>
        </authorList>
    </citation>
    <scope>NUCLEOTIDE SEQUENCE [LARGE SCALE GENOMIC DNA]</scope>
    <source>
        <strain evidence="2">EX25</strain>
    </source>
</reference>
<keyword evidence="2" id="KW-1185">Reference proteome</keyword>